<accession>A0ABY9WL58</accession>
<keyword evidence="6" id="KW-1185">Reference proteome</keyword>
<keyword evidence="3" id="KW-0812">Transmembrane</keyword>
<evidence type="ECO:0000313" key="5">
    <source>
        <dbReference type="EMBL" id="WNG43466.1"/>
    </source>
</evidence>
<evidence type="ECO:0000256" key="3">
    <source>
        <dbReference type="SAM" id="Phobius"/>
    </source>
</evidence>
<name>A0ABY9WL58_9BACT</name>
<feature type="compositionally biased region" description="Basic residues" evidence="2">
    <location>
        <begin position="9"/>
        <end position="19"/>
    </location>
</feature>
<evidence type="ECO:0000259" key="4">
    <source>
        <dbReference type="Pfam" id="PF01494"/>
    </source>
</evidence>
<keyword evidence="3" id="KW-1133">Transmembrane helix</keyword>
<evidence type="ECO:0000256" key="2">
    <source>
        <dbReference type="SAM" id="MobiDB-lite"/>
    </source>
</evidence>
<feature type="domain" description="FAD-binding" evidence="4">
    <location>
        <begin position="41"/>
        <end position="373"/>
    </location>
</feature>
<dbReference type="Proteomes" id="UP001611383">
    <property type="component" value="Chromosome"/>
</dbReference>
<feature type="transmembrane region" description="Helical" evidence="3">
    <location>
        <begin position="42"/>
        <end position="59"/>
    </location>
</feature>
<reference evidence="5 6" key="1">
    <citation type="submission" date="2019-08" db="EMBL/GenBank/DDBJ databases">
        <title>Archangium and Cystobacter genomes.</title>
        <authorList>
            <person name="Chen I.-C.K."/>
            <person name="Wielgoss S."/>
        </authorList>
    </citation>
    <scope>NUCLEOTIDE SEQUENCE [LARGE SCALE GENOMIC DNA]</scope>
    <source>
        <strain evidence="5 6">Cbm 6</strain>
    </source>
</reference>
<dbReference type="EMBL" id="CP043494">
    <property type="protein sequence ID" value="WNG43466.1"/>
    <property type="molecule type" value="Genomic_DNA"/>
</dbReference>
<keyword evidence="3" id="KW-0472">Membrane</keyword>
<evidence type="ECO:0000313" key="6">
    <source>
        <dbReference type="Proteomes" id="UP001611383"/>
    </source>
</evidence>
<dbReference type="PANTHER" id="PTHR43476">
    <property type="entry name" value="3-(3-HYDROXY-PHENYL)PROPIONATE/3-HYDROXYCINNAMIC ACID HYDROXYLASE"/>
    <property type="match status" value="1"/>
</dbReference>
<feature type="region of interest" description="Disordered" evidence="2">
    <location>
        <begin position="1"/>
        <end position="32"/>
    </location>
</feature>
<dbReference type="Gene3D" id="3.50.50.60">
    <property type="entry name" value="FAD/NAD(P)-binding domain"/>
    <property type="match status" value="1"/>
</dbReference>
<dbReference type="InterPro" id="IPR050631">
    <property type="entry name" value="PheA/TfdB_FAD_monoxygenase"/>
</dbReference>
<gene>
    <name evidence="5" type="ORF">F0U60_04650</name>
</gene>
<dbReference type="Pfam" id="PF01494">
    <property type="entry name" value="FAD_binding_3"/>
    <property type="match status" value="1"/>
</dbReference>
<keyword evidence="1" id="KW-0560">Oxidoreductase</keyword>
<sequence>MAARALGAARRRGHARARGPCRGCHTSAAHAGPTRREVMKRVLIVGAGPAGAALAYILASRGVPVHLLERQRDFSREFRGEGFQPSGQDVLRQMGLGARFDALPSVRMAAVSVWRGSRKLLSVDVPEQARDNTVRIVSQPALLEMLVEEAGRFPHFRLERGVAVRDVVREGGRVVGVRVERDGHEEELRADFVIGTDGRNSVLRRKAGLHEDRTPQSFDILWCKVPVPAFWRPGEAEIHATTLGGLCLAFPSYDGMLQLGWSMRKGKFKELRGLGVEAWVEALSRAVRPELGAHLLAHRGAVSHPFLLDVICDRLVHWTAPGLLLIGDAAHPMSPVGGQGVNVALRDALVAANHLFPVLAAEGSPEALDAAAARVQGERLPEVSDIQTIQTRQARFLVGTGLLPRLMLAALPLLDKLGATRNFAVGGDRRFRGVLRPLRLAV</sequence>
<dbReference type="SUPFAM" id="SSF51905">
    <property type="entry name" value="FAD/NAD(P)-binding domain"/>
    <property type="match status" value="1"/>
</dbReference>
<dbReference type="PRINTS" id="PR00420">
    <property type="entry name" value="RNGMNOXGNASE"/>
</dbReference>
<proteinExistence type="predicted"/>
<dbReference type="InterPro" id="IPR002938">
    <property type="entry name" value="FAD-bd"/>
</dbReference>
<dbReference type="InterPro" id="IPR036188">
    <property type="entry name" value="FAD/NAD-bd_sf"/>
</dbReference>
<protein>
    <submittedName>
        <fullName evidence="5">NAD(P)-binding protein</fullName>
    </submittedName>
</protein>
<evidence type="ECO:0000256" key="1">
    <source>
        <dbReference type="ARBA" id="ARBA00023002"/>
    </source>
</evidence>
<organism evidence="5 6">
    <name type="scientific">Archangium minus</name>
    <dbReference type="NCBI Taxonomy" id="83450"/>
    <lineage>
        <taxon>Bacteria</taxon>
        <taxon>Pseudomonadati</taxon>
        <taxon>Myxococcota</taxon>
        <taxon>Myxococcia</taxon>
        <taxon>Myxococcales</taxon>
        <taxon>Cystobacterineae</taxon>
        <taxon>Archangiaceae</taxon>
        <taxon>Archangium</taxon>
    </lineage>
</organism>
<dbReference type="PANTHER" id="PTHR43476:SF5">
    <property type="entry name" value="FAD-DEPENDENT MONOOXYGENASE"/>
    <property type="match status" value="1"/>
</dbReference>